<dbReference type="InterPro" id="IPR036412">
    <property type="entry name" value="HAD-like_sf"/>
</dbReference>
<dbReference type="Gene3D" id="3.40.50.1000">
    <property type="entry name" value="HAD superfamily/HAD-like"/>
    <property type="match status" value="1"/>
</dbReference>
<dbReference type="GO" id="GO:0016791">
    <property type="term" value="F:phosphatase activity"/>
    <property type="evidence" value="ECO:0007669"/>
    <property type="project" value="UniProtKB-ARBA"/>
</dbReference>
<dbReference type="SUPFAM" id="SSF56784">
    <property type="entry name" value="HAD-like"/>
    <property type="match status" value="1"/>
</dbReference>
<dbReference type="NCBIfam" id="TIGR00099">
    <property type="entry name" value="Cof-subfamily"/>
    <property type="match status" value="1"/>
</dbReference>
<dbReference type="Gene3D" id="3.30.1240.10">
    <property type="match status" value="1"/>
</dbReference>
<keyword evidence="2" id="KW-0378">Hydrolase</keyword>
<dbReference type="EMBL" id="CP009335">
    <property type="protein sequence ID" value="AJG78417.1"/>
    <property type="molecule type" value="Genomic_DNA"/>
</dbReference>
<dbReference type="CDD" id="cd07516">
    <property type="entry name" value="HAD_Pase"/>
    <property type="match status" value="1"/>
</dbReference>
<evidence type="ECO:0000313" key="2">
    <source>
        <dbReference type="EMBL" id="QKH27200.1"/>
    </source>
</evidence>
<reference evidence="2 4" key="2">
    <citation type="submission" date="2020-05" db="EMBL/GenBank/DDBJ databases">
        <title>FDA dAtabase for Regulatory Grade micrObial Sequences (FDA-ARGOS): Supporting development and validation of Infectious Disease Dx tests.</title>
        <authorList>
            <person name="Nelson B."/>
            <person name="Plummer A."/>
            <person name="Tallon L."/>
            <person name="Sadzewicz L."/>
            <person name="Zhao X."/>
            <person name="Vavikolanu K."/>
            <person name="Mehta A."/>
            <person name="Aluvathingal J."/>
            <person name="Nadendla S."/>
            <person name="Myers T."/>
            <person name="Yan Y."/>
            <person name="Sichtig H."/>
        </authorList>
    </citation>
    <scope>NUCLEOTIDE SEQUENCE [LARGE SCALE GENOMIC DNA]</scope>
    <source>
        <strain evidence="2 4">FDAARGOS_795</strain>
    </source>
</reference>
<dbReference type="GO" id="GO:0005829">
    <property type="term" value="C:cytosol"/>
    <property type="evidence" value="ECO:0007669"/>
    <property type="project" value="TreeGrafter"/>
</dbReference>
<evidence type="ECO:0000313" key="1">
    <source>
        <dbReference type="EMBL" id="AJG78417.1"/>
    </source>
</evidence>
<dbReference type="Proteomes" id="UP000501107">
    <property type="component" value="Chromosome"/>
</dbReference>
<protein>
    <submittedName>
        <fullName evidence="2">Cof-type HAD-IIB family hydrolase</fullName>
    </submittedName>
    <submittedName>
        <fullName evidence="1">HAD hydrolase, IIB family protein</fullName>
    </submittedName>
</protein>
<dbReference type="NCBIfam" id="TIGR01484">
    <property type="entry name" value="HAD-SF-IIB"/>
    <property type="match status" value="1"/>
</dbReference>
<evidence type="ECO:0000313" key="3">
    <source>
        <dbReference type="Proteomes" id="UP000031876"/>
    </source>
</evidence>
<dbReference type="PANTHER" id="PTHR10000">
    <property type="entry name" value="PHOSPHOSERINE PHOSPHATASE"/>
    <property type="match status" value="1"/>
</dbReference>
<name>A0A0B5XJX5_BACTU</name>
<accession>A0A0B5XJX5</accession>
<dbReference type="RefSeq" id="WP_000720256.1">
    <property type="nucleotide sequence ID" value="NZ_CP009335.1"/>
</dbReference>
<proteinExistence type="predicted"/>
<reference evidence="1 3" key="1">
    <citation type="journal article" date="2015" name="Genome Announc.">
        <title>Complete genome sequences for 35 biothreat assay-relevant bacillus species.</title>
        <authorList>
            <person name="Johnson S.L."/>
            <person name="Daligault H.E."/>
            <person name="Davenport K.W."/>
            <person name="Jaissle J."/>
            <person name="Frey K.G."/>
            <person name="Ladner J.T."/>
            <person name="Broomall S.M."/>
            <person name="Bishop-Lilly K.A."/>
            <person name="Bruce D.C."/>
            <person name="Gibbons H.S."/>
            <person name="Coyne S.R."/>
            <person name="Lo C.C."/>
            <person name="Meincke L."/>
            <person name="Munk A.C."/>
            <person name="Koroleva G.I."/>
            <person name="Rosenzweig C.N."/>
            <person name="Palacios G.F."/>
            <person name="Redden C.L."/>
            <person name="Minogue T.D."/>
            <person name="Chain P.S."/>
        </authorList>
    </citation>
    <scope>NUCLEOTIDE SEQUENCE [LARGE SCALE GENOMIC DNA]</scope>
    <source>
        <strain evidence="1 3">HD1011</strain>
    </source>
</reference>
<dbReference type="GeneID" id="45022302"/>
<dbReference type="AlphaFoldDB" id="A0A0B5XJX5"/>
<dbReference type="EMBL" id="CP053980">
    <property type="protein sequence ID" value="QKH27200.1"/>
    <property type="molecule type" value="Genomic_DNA"/>
</dbReference>
<dbReference type="SFLD" id="SFLDS00003">
    <property type="entry name" value="Haloacid_Dehalogenase"/>
    <property type="match status" value="1"/>
</dbReference>
<dbReference type="PANTHER" id="PTHR10000:SF8">
    <property type="entry name" value="HAD SUPERFAMILY HYDROLASE-LIKE, TYPE 3"/>
    <property type="match status" value="1"/>
</dbReference>
<dbReference type="InterPro" id="IPR006379">
    <property type="entry name" value="HAD-SF_hydro_IIB"/>
</dbReference>
<dbReference type="SFLD" id="SFLDG01140">
    <property type="entry name" value="C2.B:_Phosphomannomutase_and_P"/>
    <property type="match status" value="1"/>
</dbReference>
<dbReference type="KEGG" id="btw:BF38_3605"/>
<sequence length="257" mass="29004">MKKIIISDLDGTLLRSDKTISEKSINILRECKNNGDELIFATARPPRAIKQYIPNVLKSEIIICYNGALVLKGNNILYEMKISKNDILEIIEIANKYNLHEICLEIGDKLYSNFDVTDYFGNIPCEIIDVRDLDFEKASKAIICTNGPIKQKFIKELPDECRGVITDDGTLCQIMHAEVSKWNSIQYVLQHLNRDVSEVIAFGDDYNDMEMIEKCGIGVAMSNAVEELKAVAKFIAKSNDEDGVATFLESKSYVYVD</sequence>
<organism evidence="2 4">
    <name type="scientific">Bacillus thuringiensis</name>
    <dbReference type="NCBI Taxonomy" id="1428"/>
    <lineage>
        <taxon>Bacteria</taxon>
        <taxon>Bacillati</taxon>
        <taxon>Bacillota</taxon>
        <taxon>Bacilli</taxon>
        <taxon>Bacillales</taxon>
        <taxon>Bacillaceae</taxon>
        <taxon>Bacillus</taxon>
        <taxon>Bacillus cereus group</taxon>
    </lineage>
</organism>
<dbReference type="GO" id="GO:0000287">
    <property type="term" value="F:magnesium ion binding"/>
    <property type="evidence" value="ECO:0007669"/>
    <property type="project" value="TreeGrafter"/>
</dbReference>
<dbReference type="InterPro" id="IPR000150">
    <property type="entry name" value="Cof"/>
</dbReference>
<dbReference type="InterPro" id="IPR023214">
    <property type="entry name" value="HAD_sf"/>
</dbReference>
<gene>
    <name evidence="1" type="ORF">BF38_3605</name>
    <name evidence="2" type="ORF">FOC89_25745</name>
</gene>
<dbReference type="Pfam" id="PF08282">
    <property type="entry name" value="Hydrolase_3"/>
    <property type="match status" value="1"/>
</dbReference>
<dbReference type="Proteomes" id="UP000031876">
    <property type="component" value="Chromosome"/>
</dbReference>
<evidence type="ECO:0000313" key="4">
    <source>
        <dbReference type="Proteomes" id="UP000501107"/>
    </source>
</evidence>